<comment type="caution">
    <text evidence="3">The sequence shown here is derived from an EMBL/GenBank/DDBJ whole genome shotgun (WGS) entry which is preliminary data.</text>
</comment>
<keyword evidence="4" id="KW-1185">Reference proteome</keyword>
<gene>
    <name evidence="3" type="ORF">G3M99_06675</name>
</gene>
<keyword evidence="2" id="KW-0812">Transmembrane</keyword>
<protein>
    <submittedName>
        <fullName evidence="3">Uncharacterized protein</fullName>
    </submittedName>
</protein>
<evidence type="ECO:0000256" key="1">
    <source>
        <dbReference type="SAM" id="Coils"/>
    </source>
</evidence>
<dbReference type="SUPFAM" id="SSF90257">
    <property type="entry name" value="Myosin rod fragments"/>
    <property type="match status" value="1"/>
</dbReference>
<feature type="transmembrane region" description="Helical" evidence="2">
    <location>
        <begin position="18"/>
        <end position="35"/>
    </location>
</feature>
<reference evidence="3 4" key="1">
    <citation type="submission" date="2020-02" db="EMBL/GenBank/DDBJ databases">
        <title>Genome assembly of a novel Clostridium senegalense strain.</title>
        <authorList>
            <person name="Gupta T.B."/>
            <person name="Jauregui R."/>
            <person name="Maclean P."/>
            <person name="Nawarathana A."/>
            <person name="Brightwell G."/>
        </authorList>
    </citation>
    <scope>NUCLEOTIDE SEQUENCE [LARGE SCALE GENOMIC DNA]</scope>
    <source>
        <strain evidence="3 4">AGRFS4</strain>
    </source>
</reference>
<evidence type="ECO:0000256" key="2">
    <source>
        <dbReference type="SAM" id="Phobius"/>
    </source>
</evidence>
<dbReference type="EMBL" id="JAAGPU010000009">
    <property type="protein sequence ID" value="NEU04549.1"/>
    <property type="molecule type" value="Genomic_DNA"/>
</dbReference>
<proteinExistence type="predicted"/>
<feature type="coiled-coil region" evidence="1">
    <location>
        <begin position="40"/>
        <end position="88"/>
    </location>
</feature>
<name>A0A6M0H1T9_9CLOT</name>
<keyword evidence="1" id="KW-0175">Coiled coil</keyword>
<evidence type="ECO:0000313" key="3">
    <source>
        <dbReference type="EMBL" id="NEU04549.1"/>
    </source>
</evidence>
<dbReference type="RefSeq" id="WP_199869606.1">
    <property type="nucleotide sequence ID" value="NZ_JAAGPU010000009.1"/>
</dbReference>
<keyword evidence="2" id="KW-1133">Transmembrane helix</keyword>
<dbReference type="Gene3D" id="1.20.5.340">
    <property type="match status" value="1"/>
</dbReference>
<dbReference type="AlphaFoldDB" id="A0A6M0H1T9"/>
<organism evidence="3 4">
    <name type="scientific">Clostridium senegalense</name>
    <dbReference type="NCBI Taxonomy" id="1465809"/>
    <lineage>
        <taxon>Bacteria</taxon>
        <taxon>Bacillati</taxon>
        <taxon>Bacillota</taxon>
        <taxon>Clostridia</taxon>
        <taxon>Eubacteriales</taxon>
        <taxon>Clostridiaceae</taxon>
        <taxon>Clostridium</taxon>
    </lineage>
</organism>
<sequence length="88" mass="10288">MNISYKNTSKLKKKQKRSILIFTLVIFVSFISIFYCNHKLNQYKDENTNLKSKINSLDTDISDLKSKNSKLLEQKNNLESKINSLSKQ</sequence>
<keyword evidence="2" id="KW-0472">Membrane</keyword>
<dbReference type="Proteomes" id="UP000481872">
    <property type="component" value="Unassembled WGS sequence"/>
</dbReference>
<accession>A0A6M0H1T9</accession>
<evidence type="ECO:0000313" key="4">
    <source>
        <dbReference type="Proteomes" id="UP000481872"/>
    </source>
</evidence>